<dbReference type="HOGENOM" id="CLU_1379681_0_0_1"/>
<sequence length="166" mass="19163">MRIFYAVGLLLLINVQVNSSNENDKNFDKWFDKLTGEIGQGIAELKTDELPKKLSAEHPVQQLTLKEVTVTEFLQCDRFNEGLKDIGQFFYETFKLGGVLMKKLLSNLLACGNPLNEKICITKVIWDFSSDIIQYVPEIEAYKKEVQKLAKEVLEIFQYCAYRKNQ</sequence>
<name>T1HIJ9_RHOPR</name>
<dbReference type="EMBL" id="ACPB03017881">
    <property type="status" value="NOT_ANNOTATED_CDS"/>
    <property type="molecule type" value="Genomic_DNA"/>
</dbReference>
<organism evidence="1 2">
    <name type="scientific">Rhodnius prolixus</name>
    <name type="common">Triatomid bug</name>
    <dbReference type="NCBI Taxonomy" id="13249"/>
    <lineage>
        <taxon>Eukaryota</taxon>
        <taxon>Metazoa</taxon>
        <taxon>Ecdysozoa</taxon>
        <taxon>Arthropoda</taxon>
        <taxon>Hexapoda</taxon>
        <taxon>Insecta</taxon>
        <taxon>Pterygota</taxon>
        <taxon>Neoptera</taxon>
        <taxon>Paraneoptera</taxon>
        <taxon>Hemiptera</taxon>
        <taxon>Heteroptera</taxon>
        <taxon>Panheteroptera</taxon>
        <taxon>Cimicomorpha</taxon>
        <taxon>Reduviidae</taxon>
        <taxon>Triatominae</taxon>
        <taxon>Rhodnius</taxon>
    </lineage>
</organism>
<evidence type="ECO:0000313" key="2">
    <source>
        <dbReference type="Proteomes" id="UP000015103"/>
    </source>
</evidence>
<dbReference type="VEuPathDB" id="VectorBase:RPRC003872"/>
<dbReference type="AlphaFoldDB" id="T1HIJ9"/>
<dbReference type="EnsemblMetazoa" id="RPRC003872-RA">
    <property type="protein sequence ID" value="RPRC003872-PA"/>
    <property type="gene ID" value="RPRC003872"/>
</dbReference>
<keyword evidence="2" id="KW-1185">Reference proteome</keyword>
<dbReference type="InParanoid" id="T1HIJ9"/>
<accession>T1HIJ9</accession>
<evidence type="ECO:0000313" key="1">
    <source>
        <dbReference type="EnsemblMetazoa" id="RPRC003872-PA"/>
    </source>
</evidence>
<proteinExistence type="predicted"/>
<reference evidence="1" key="1">
    <citation type="submission" date="2015-05" db="UniProtKB">
        <authorList>
            <consortium name="EnsemblMetazoa"/>
        </authorList>
    </citation>
    <scope>IDENTIFICATION</scope>
</reference>
<dbReference type="Proteomes" id="UP000015103">
    <property type="component" value="Unassembled WGS sequence"/>
</dbReference>
<protein>
    <submittedName>
        <fullName evidence="1">Uncharacterized protein</fullName>
    </submittedName>
</protein>